<keyword evidence="4" id="KW-0411">Iron-sulfur</keyword>
<keyword evidence="1" id="KW-0004">4Fe-4S</keyword>
<name>A0AA41UJ81_9BACT</name>
<dbReference type="EMBL" id="JALJRB010000001">
    <property type="protein sequence ID" value="MCJ8499096.1"/>
    <property type="molecule type" value="Genomic_DNA"/>
</dbReference>
<dbReference type="PANTHER" id="PTHR43177:SF3">
    <property type="entry name" value="PROTEIN NRFC HOMOLOG"/>
    <property type="match status" value="1"/>
</dbReference>
<dbReference type="PROSITE" id="PS51318">
    <property type="entry name" value="TAT"/>
    <property type="match status" value="1"/>
</dbReference>
<evidence type="ECO:0000313" key="6">
    <source>
        <dbReference type="EMBL" id="MCJ8499096.1"/>
    </source>
</evidence>
<proteinExistence type="predicted"/>
<dbReference type="SUPFAM" id="SSF54862">
    <property type="entry name" value="4Fe-4S ferredoxins"/>
    <property type="match status" value="1"/>
</dbReference>
<feature type="domain" description="4Fe-4S ferredoxin-type" evidence="5">
    <location>
        <begin position="146"/>
        <end position="175"/>
    </location>
</feature>
<dbReference type="NCBIfam" id="NF045797">
    <property type="entry name" value="DsrO"/>
    <property type="match status" value="1"/>
</dbReference>
<dbReference type="GO" id="GO:0051539">
    <property type="term" value="F:4 iron, 4 sulfur cluster binding"/>
    <property type="evidence" value="ECO:0007669"/>
    <property type="project" value="UniProtKB-KW"/>
</dbReference>
<evidence type="ECO:0000256" key="3">
    <source>
        <dbReference type="ARBA" id="ARBA00023004"/>
    </source>
</evidence>
<dbReference type="CDD" id="cd10551">
    <property type="entry name" value="PsrB"/>
    <property type="match status" value="1"/>
</dbReference>
<evidence type="ECO:0000313" key="7">
    <source>
        <dbReference type="Proteomes" id="UP001165427"/>
    </source>
</evidence>
<dbReference type="PROSITE" id="PS51379">
    <property type="entry name" value="4FE4S_FER_2"/>
    <property type="match status" value="1"/>
</dbReference>
<organism evidence="6 7">
    <name type="scientific">Desulfatitalea alkaliphila</name>
    <dbReference type="NCBI Taxonomy" id="2929485"/>
    <lineage>
        <taxon>Bacteria</taxon>
        <taxon>Pseudomonadati</taxon>
        <taxon>Thermodesulfobacteriota</taxon>
        <taxon>Desulfobacteria</taxon>
        <taxon>Desulfobacterales</taxon>
        <taxon>Desulfosarcinaceae</taxon>
        <taxon>Desulfatitalea</taxon>
    </lineage>
</organism>
<dbReference type="Pfam" id="PF13247">
    <property type="entry name" value="Fer4_11"/>
    <property type="match status" value="1"/>
</dbReference>
<evidence type="ECO:0000256" key="4">
    <source>
        <dbReference type="ARBA" id="ARBA00023014"/>
    </source>
</evidence>
<keyword evidence="3" id="KW-0408">Iron</keyword>
<dbReference type="InterPro" id="IPR050954">
    <property type="entry name" value="ET_IronSulfur_Cluster-Binding"/>
</dbReference>
<dbReference type="InterPro" id="IPR017896">
    <property type="entry name" value="4Fe4S_Fe-S-bd"/>
</dbReference>
<accession>A0AA41UJ81</accession>
<dbReference type="Gene3D" id="3.30.70.20">
    <property type="match status" value="2"/>
</dbReference>
<evidence type="ECO:0000256" key="1">
    <source>
        <dbReference type="ARBA" id="ARBA00022485"/>
    </source>
</evidence>
<dbReference type="InterPro" id="IPR054822">
    <property type="entry name" value="DsrO-like"/>
</dbReference>
<dbReference type="RefSeq" id="WP_246902183.1">
    <property type="nucleotide sequence ID" value="NZ_JALJRB010000001.1"/>
</dbReference>
<keyword evidence="2" id="KW-0479">Metal-binding</keyword>
<dbReference type="PANTHER" id="PTHR43177">
    <property type="entry name" value="PROTEIN NRFC"/>
    <property type="match status" value="1"/>
</dbReference>
<evidence type="ECO:0000259" key="5">
    <source>
        <dbReference type="PROSITE" id="PS51379"/>
    </source>
</evidence>
<dbReference type="GO" id="GO:0046872">
    <property type="term" value="F:metal ion binding"/>
    <property type="evidence" value="ECO:0007669"/>
    <property type="project" value="UniProtKB-KW"/>
</dbReference>
<dbReference type="PROSITE" id="PS00198">
    <property type="entry name" value="4FE4S_FER_1"/>
    <property type="match status" value="1"/>
</dbReference>
<evidence type="ECO:0000256" key="2">
    <source>
        <dbReference type="ARBA" id="ARBA00022723"/>
    </source>
</evidence>
<sequence>MESSRRRFMKMAGIAAVGLSAQPVIKAVAAAPTNGTHSLQKGPKALIGSQWAMVIDTRRFKTERDVAPLIEACHKTHNVPHFSDRRHEIKWLWETHFHNAFPDIVNPHMSEEAEHRPYLVLCNHCENPPCVRACPTKATFKRQSDGIVVMDMHRCIGCRFCMAACPYGARSFNFRDPRQGLVEKEMNPQYPTRMKGVVEKCNFCSERLSEGLMPACVEASKGAIVFGDLRDPNSEVRRVLRENFTIRRKSGLGTEPCVYYIV</sequence>
<dbReference type="InterPro" id="IPR006311">
    <property type="entry name" value="TAT_signal"/>
</dbReference>
<dbReference type="InterPro" id="IPR017900">
    <property type="entry name" value="4Fe4S_Fe_S_CS"/>
</dbReference>
<protein>
    <submittedName>
        <fullName evidence="6">4Fe-4S dicluster domain-containing protein</fullName>
    </submittedName>
</protein>
<reference evidence="6" key="1">
    <citation type="submission" date="2022-04" db="EMBL/GenBank/DDBJ databases">
        <title>Desulfatitalea alkaliphila sp. nov., a novel anaerobic sulfate-reducing bacterium isolated from terrestrial mud volcano, Taman Peninsula, Russia.</title>
        <authorList>
            <person name="Khomyakova M.A."/>
            <person name="Merkel A.Y."/>
            <person name="Slobodkin A.I."/>
        </authorList>
    </citation>
    <scope>NUCLEOTIDE SEQUENCE</scope>
    <source>
        <strain evidence="6">M08but</strain>
    </source>
</reference>
<keyword evidence="7" id="KW-1185">Reference proteome</keyword>
<dbReference type="Proteomes" id="UP001165427">
    <property type="component" value="Unassembled WGS sequence"/>
</dbReference>
<comment type="caution">
    <text evidence="6">The sequence shown here is derived from an EMBL/GenBank/DDBJ whole genome shotgun (WGS) entry which is preliminary data.</text>
</comment>
<dbReference type="AlphaFoldDB" id="A0AA41UJ81"/>
<gene>
    <name evidence="6" type="ORF">MRX98_00805</name>
</gene>